<keyword evidence="2 4" id="KW-0479">Metal-binding</keyword>
<evidence type="ECO:0000256" key="4">
    <source>
        <dbReference type="PROSITE-ProRule" id="PRU00433"/>
    </source>
</evidence>
<dbReference type="Gene3D" id="1.10.760.10">
    <property type="entry name" value="Cytochrome c-like domain"/>
    <property type="match status" value="1"/>
</dbReference>
<reference evidence="6 7" key="1">
    <citation type="journal article" date="2020" name="Int. J. Syst. Evol. Microbiol.">
        <title>Description and complete genome sequences of Bradyrhizobium symbiodeficiens sp. nov., a non-symbiotic bacterium associated with legumes native to Canada.</title>
        <authorList>
            <person name="Bromfield E.S.P."/>
            <person name="Cloutier S."/>
            <person name="Nguyen H.D.T."/>
        </authorList>
    </citation>
    <scope>NUCLEOTIDE SEQUENCE [LARGE SCALE GENOMIC DNA]</scope>
    <source>
        <strain evidence="6 7">101S1MB</strain>
    </source>
</reference>
<dbReference type="PROSITE" id="PS51007">
    <property type="entry name" value="CYTC"/>
    <property type="match status" value="1"/>
</dbReference>
<evidence type="ECO:0000259" key="5">
    <source>
        <dbReference type="PROSITE" id="PS51007"/>
    </source>
</evidence>
<feature type="domain" description="Cytochrome c" evidence="5">
    <location>
        <begin position="63"/>
        <end position="142"/>
    </location>
</feature>
<evidence type="ECO:0000256" key="1">
    <source>
        <dbReference type="ARBA" id="ARBA00022617"/>
    </source>
</evidence>
<dbReference type="InterPro" id="IPR036909">
    <property type="entry name" value="Cyt_c-like_dom_sf"/>
</dbReference>
<dbReference type="Proteomes" id="UP000500895">
    <property type="component" value="Chromosome"/>
</dbReference>
<evidence type="ECO:0000313" key="7">
    <source>
        <dbReference type="Proteomes" id="UP000500895"/>
    </source>
</evidence>
<dbReference type="SUPFAM" id="SSF46626">
    <property type="entry name" value="Cytochrome c"/>
    <property type="match status" value="1"/>
</dbReference>
<dbReference type="RefSeq" id="WP_244607590.1">
    <property type="nucleotide sequence ID" value="NZ_CP029427.2"/>
</dbReference>
<keyword evidence="3 4" id="KW-0408">Iron</keyword>
<evidence type="ECO:0000256" key="2">
    <source>
        <dbReference type="ARBA" id="ARBA00022723"/>
    </source>
</evidence>
<dbReference type="GO" id="GO:0046872">
    <property type="term" value="F:metal ion binding"/>
    <property type="evidence" value="ECO:0007669"/>
    <property type="project" value="UniProtKB-KW"/>
</dbReference>
<dbReference type="InterPro" id="IPR009056">
    <property type="entry name" value="Cyt_c-like_dom"/>
</dbReference>
<keyword evidence="1 4" id="KW-0349">Heme</keyword>
<proteinExistence type="predicted"/>
<evidence type="ECO:0000256" key="3">
    <source>
        <dbReference type="ARBA" id="ARBA00023004"/>
    </source>
</evidence>
<evidence type="ECO:0000313" key="6">
    <source>
        <dbReference type="EMBL" id="QIP11089.2"/>
    </source>
</evidence>
<dbReference type="GO" id="GO:0020037">
    <property type="term" value="F:heme binding"/>
    <property type="evidence" value="ECO:0007669"/>
    <property type="project" value="InterPro"/>
</dbReference>
<sequence length="144" mass="15718">MTQINFSRSVRPTLHMPSNQQRGMAMSHGVRIYLGLIVLIALSVLFLLGVVHTAAGAPRSGPRAVAEGHRLAEAWCQTCHAVEPHTAGFFDEAPSFQAIADRSGTTALSLKVFWRTSHRNMPNLVISPQQADALSAYILSLRDK</sequence>
<accession>A0A6G9AFJ9</accession>
<dbReference type="EMBL" id="CP050066">
    <property type="protein sequence ID" value="QIP11089.2"/>
    <property type="molecule type" value="Genomic_DNA"/>
</dbReference>
<gene>
    <name evidence="6" type="ORF">HAV00_29320</name>
</gene>
<dbReference type="GO" id="GO:0009055">
    <property type="term" value="F:electron transfer activity"/>
    <property type="evidence" value="ECO:0007669"/>
    <property type="project" value="InterPro"/>
</dbReference>
<protein>
    <submittedName>
        <fullName evidence="6">Cytochrome c</fullName>
    </submittedName>
</protein>
<organism evidence="6 7">
    <name type="scientific">Bradyrhizobium symbiodeficiens</name>
    <dbReference type="NCBI Taxonomy" id="1404367"/>
    <lineage>
        <taxon>Bacteria</taxon>
        <taxon>Pseudomonadati</taxon>
        <taxon>Pseudomonadota</taxon>
        <taxon>Alphaproteobacteria</taxon>
        <taxon>Hyphomicrobiales</taxon>
        <taxon>Nitrobacteraceae</taxon>
        <taxon>Bradyrhizobium</taxon>
    </lineage>
</organism>
<name>A0A6G9AFJ9_9BRAD</name>
<dbReference type="Pfam" id="PF13442">
    <property type="entry name" value="Cytochrome_CBB3"/>
    <property type="match status" value="1"/>
</dbReference>
<dbReference type="AlphaFoldDB" id="A0A6G9AFJ9"/>